<comment type="catalytic activity">
    <reaction evidence="17 18">
        <text>a ubiquinone + NADH + 5 H(+)(in) = a ubiquinol + NAD(+) + 4 H(+)(out)</text>
        <dbReference type="Rhea" id="RHEA:29091"/>
        <dbReference type="Rhea" id="RHEA-COMP:9565"/>
        <dbReference type="Rhea" id="RHEA-COMP:9566"/>
        <dbReference type="ChEBI" id="CHEBI:15378"/>
        <dbReference type="ChEBI" id="CHEBI:16389"/>
        <dbReference type="ChEBI" id="CHEBI:17976"/>
        <dbReference type="ChEBI" id="CHEBI:57540"/>
        <dbReference type="ChEBI" id="CHEBI:57945"/>
        <dbReference type="EC" id="7.1.1.2"/>
    </reaction>
</comment>
<keyword evidence="6" id="KW-0813">Transport</keyword>
<evidence type="ECO:0000256" key="12">
    <source>
        <dbReference type="ARBA" id="ARBA00022989"/>
    </source>
</evidence>
<feature type="domain" description="NADH:quinone oxidoreductase/Mrp antiporter transmembrane" evidence="19">
    <location>
        <begin position="24"/>
        <end position="80"/>
    </location>
</feature>
<evidence type="ECO:0000256" key="2">
    <source>
        <dbReference type="ARBA" id="ARBA00004448"/>
    </source>
</evidence>
<dbReference type="InterPro" id="IPR001750">
    <property type="entry name" value="ND/Mrp_TM"/>
</dbReference>
<dbReference type="EC" id="7.1.1.2" evidence="4 18"/>
<comment type="function">
    <text evidence="1">Core subunit of the mitochondrial membrane respiratory chain NADH dehydrogenase (Complex I) that is believed to belong to the minimal assembly required for catalysis. Complex I functions in the transfer of electrons from NADH to the respiratory chain. The immediate electron acceptor for the enzyme is believed to be ubiquinone.</text>
</comment>
<keyword evidence="13 18" id="KW-0520">NAD</keyword>
<feature type="transmembrane region" description="Helical" evidence="18">
    <location>
        <begin position="265"/>
        <end position="283"/>
    </location>
</feature>
<keyword evidence="16 18" id="KW-0472">Membrane</keyword>
<evidence type="ECO:0000256" key="6">
    <source>
        <dbReference type="ARBA" id="ARBA00022448"/>
    </source>
</evidence>
<dbReference type="EMBL" id="GU130250">
    <property type="protein sequence ID" value="ADA69722.1"/>
    <property type="molecule type" value="Genomic_DNA"/>
</dbReference>
<feature type="transmembrane region" description="Helical" evidence="18">
    <location>
        <begin position="102"/>
        <end position="122"/>
    </location>
</feature>
<keyword evidence="9 18" id="KW-0999">Mitochondrion inner membrane</keyword>
<dbReference type="InterPro" id="IPR050175">
    <property type="entry name" value="Complex_I_Subunit_2"/>
</dbReference>
<evidence type="ECO:0000256" key="13">
    <source>
        <dbReference type="ARBA" id="ARBA00023027"/>
    </source>
</evidence>
<geneLocation type="mitochondrion" evidence="20"/>
<keyword evidence="7 18" id="KW-0679">Respiratory chain</keyword>
<evidence type="ECO:0000256" key="17">
    <source>
        <dbReference type="ARBA" id="ARBA00049551"/>
    </source>
</evidence>
<feature type="transmembrane region" description="Helical" evidence="18">
    <location>
        <begin position="58"/>
        <end position="78"/>
    </location>
</feature>
<dbReference type="InterPro" id="IPR003917">
    <property type="entry name" value="NADH_UbQ_OxRdtase_chain2"/>
</dbReference>
<dbReference type="GeneID" id="9725961"/>
<feature type="domain" description="NADH:quinone oxidoreductase/Mrp antiporter transmembrane" evidence="19">
    <location>
        <begin position="84"/>
        <end position="277"/>
    </location>
</feature>
<dbReference type="CTD" id="4536"/>
<dbReference type="RefSeq" id="YP_003875577.1">
    <property type="nucleotide sequence ID" value="NC_014492.1"/>
</dbReference>
<evidence type="ECO:0000256" key="4">
    <source>
        <dbReference type="ARBA" id="ARBA00012944"/>
    </source>
</evidence>
<proteinExistence type="inferred from homology"/>
<comment type="similarity">
    <text evidence="3 18">Belongs to the complex I subunit 2 family.</text>
</comment>
<feature type="transmembrane region" description="Helical" evidence="18">
    <location>
        <begin position="30"/>
        <end position="46"/>
    </location>
</feature>
<dbReference type="PRINTS" id="PR01436">
    <property type="entry name" value="NADHDHGNASE2"/>
</dbReference>
<evidence type="ECO:0000256" key="1">
    <source>
        <dbReference type="ARBA" id="ARBA00003257"/>
    </source>
</evidence>
<organism evidence="20">
    <name type="scientific">Caprella mutica</name>
    <dbReference type="NCBI Taxonomy" id="380747"/>
    <lineage>
        <taxon>Eukaryota</taxon>
        <taxon>Metazoa</taxon>
        <taxon>Ecdysozoa</taxon>
        <taxon>Arthropoda</taxon>
        <taxon>Crustacea</taxon>
        <taxon>Multicrustacea</taxon>
        <taxon>Malacostraca</taxon>
        <taxon>Eumalacostraca</taxon>
        <taxon>Peracarida</taxon>
        <taxon>Amphipoda</taxon>
        <taxon>Senticaudata</taxon>
        <taxon>Corophiida</taxon>
        <taxon>Caprellidira</taxon>
        <taxon>Caprelloidea</taxon>
        <taxon>Caprellidae</taxon>
        <taxon>Caprella</taxon>
    </lineage>
</organism>
<feature type="transmembrane region" description="Helical" evidence="18">
    <location>
        <begin position="181"/>
        <end position="212"/>
    </location>
</feature>
<evidence type="ECO:0000256" key="3">
    <source>
        <dbReference type="ARBA" id="ARBA00007012"/>
    </source>
</evidence>
<dbReference type="GO" id="GO:0005743">
    <property type="term" value="C:mitochondrial inner membrane"/>
    <property type="evidence" value="ECO:0007669"/>
    <property type="project" value="UniProtKB-SubCell"/>
</dbReference>
<dbReference type="AlphaFoldDB" id="E0XH02"/>
<name>E0XH02_9CRUS</name>
<accession>E0XH02</accession>
<evidence type="ECO:0000256" key="15">
    <source>
        <dbReference type="ARBA" id="ARBA00023128"/>
    </source>
</evidence>
<comment type="subcellular location">
    <subcellularLocation>
        <location evidence="2 18">Mitochondrion inner membrane</location>
        <topology evidence="2 18">Multi-pass membrane protein</topology>
    </subcellularLocation>
</comment>
<dbReference type="Pfam" id="PF00361">
    <property type="entry name" value="Proton_antipo_M"/>
    <property type="match status" value="2"/>
</dbReference>
<keyword evidence="12 18" id="KW-1133">Transmembrane helix</keyword>
<reference evidence="20" key="1">
    <citation type="journal article" date="2010" name="Mitochondrial DNA">
        <title>The mitochondrial genome of the Japanese skeleton shrimp Caprella mutica (Amphipoda: Caprellidea) reveals a unique gene order and shared apomorphic translocations with Gammaridea.</title>
        <authorList>
            <person name="Kilpert F."/>
            <person name="Podsiadlowski L."/>
        </authorList>
    </citation>
    <scope>NUCLEOTIDE SEQUENCE</scope>
</reference>
<evidence type="ECO:0000256" key="7">
    <source>
        <dbReference type="ARBA" id="ARBA00022660"/>
    </source>
</evidence>
<keyword evidence="15 18" id="KW-0496">Mitochondrion</keyword>
<feature type="transmembrane region" description="Helical" evidence="18">
    <location>
        <begin position="7"/>
        <end position="24"/>
    </location>
</feature>
<feature type="transmembrane region" description="Helical" evidence="18">
    <location>
        <begin position="304"/>
        <end position="324"/>
    </location>
</feature>
<sequence>MFLHPSSFLFLMLLATTIFMIISADSWLMMWLFFEINLLLFIPLLFSKKSKYQSEASLKYFLNQAMSSVLILSSITFLSTSEPLCYCLLCTAFSLKMGVAPLHGWLITISSSISWLSLWLLLIPQKIAPMLIMSTLIKKDSFLLLCVFIILSALLGAWGGLTTPSMKKIITYSSIAQMSWLLTSLLSSTITWVVYFIIYSLITTSITVSLAFMKTNKMNDLLSSKNKLMKTLMMMNMLAIAGLPPFSGFMMKLTLIMKTIEISKSFLLLPLILSSLISLYFYSRIFYMSLMDSSTSKTENNKKIIEKIIIFFNIFSLPVGFLLVY</sequence>
<evidence type="ECO:0000256" key="11">
    <source>
        <dbReference type="ARBA" id="ARBA00022982"/>
    </source>
</evidence>
<evidence type="ECO:0000256" key="18">
    <source>
        <dbReference type="RuleBase" id="RU003403"/>
    </source>
</evidence>
<dbReference type="PANTHER" id="PTHR46552:SF1">
    <property type="entry name" value="NADH-UBIQUINONE OXIDOREDUCTASE CHAIN 2"/>
    <property type="match status" value="1"/>
</dbReference>
<evidence type="ECO:0000256" key="5">
    <source>
        <dbReference type="ARBA" id="ARBA00021008"/>
    </source>
</evidence>
<feature type="transmembrane region" description="Helical" evidence="18">
    <location>
        <begin position="142"/>
        <end position="161"/>
    </location>
</feature>
<evidence type="ECO:0000256" key="9">
    <source>
        <dbReference type="ARBA" id="ARBA00022792"/>
    </source>
</evidence>
<keyword evidence="10 18" id="KW-1278">Translocase</keyword>
<dbReference type="GO" id="GO:0006120">
    <property type="term" value="P:mitochondrial electron transport, NADH to ubiquinone"/>
    <property type="evidence" value="ECO:0007669"/>
    <property type="project" value="InterPro"/>
</dbReference>
<evidence type="ECO:0000313" key="20">
    <source>
        <dbReference type="EMBL" id="ADA69722.1"/>
    </source>
</evidence>
<evidence type="ECO:0000256" key="10">
    <source>
        <dbReference type="ARBA" id="ARBA00022967"/>
    </source>
</evidence>
<gene>
    <name evidence="20" type="primary">ND2</name>
</gene>
<feature type="transmembrane region" description="Helical" evidence="18">
    <location>
        <begin position="233"/>
        <end position="253"/>
    </location>
</feature>
<keyword evidence="14 18" id="KW-0830">Ubiquinone</keyword>
<dbReference type="PANTHER" id="PTHR46552">
    <property type="entry name" value="NADH-UBIQUINONE OXIDOREDUCTASE CHAIN 2"/>
    <property type="match status" value="1"/>
</dbReference>
<evidence type="ECO:0000259" key="19">
    <source>
        <dbReference type="Pfam" id="PF00361"/>
    </source>
</evidence>
<protein>
    <recommendedName>
        <fullName evidence="5 18">NADH-ubiquinone oxidoreductase chain 2</fullName>
        <ecNumber evidence="4 18">7.1.1.2</ecNumber>
    </recommendedName>
</protein>
<evidence type="ECO:0000256" key="16">
    <source>
        <dbReference type="ARBA" id="ARBA00023136"/>
    </source>
</evidence>
<evidence type="ECO:0000256" key="8">
    <source>
        <dbReference type="ARBA" id="ARBA00022692"/>
    </source>
</evidence>
<evidence type="ECO:0000256" key="14">
    <source>
        <dbReference type="ARBA" id="ARBA00023075"/>
    </source>
</evidence>
<keyword evidence="11 18" id="KW-0249">Electron transport</keyword>
<dbReference type="GO" id="GO:0008137">
    <property type="term" value="F:NADH dehydrogenase (ubiquinone) activity"/>
    <property type="evidence" value="ECO:0007669"/>
    <property type="project" value="UniProtKB-EC"/>
</dbReference>
<comment type="function">
    <text evidence="18">Core subunit of the mitochondrial membrane respiratory chain NADH dehydrogenase (Complex I) which catalyzes electron transfer from NADH through the respiratory chain, using ubiquinone as an electron acceptor. Essential for the catalytic activity and assembly of complex I.</text>
</comment>
<keyword evidence="8 18" id="KW-0812">Transmembrane</keyword>